<dbReference type="SUPFAM" id="SSF55347">
    <property type="entry name" value="Glyceraldehyde-3-phosphate dehydrogenase-like, C-terminal domain"/>
    <property type="match status" value="1"/>
</dbReference>
<dbReference type="InterPro" id="IPR000683">
    <property type="entry name" value="Gfo/Idh/MocA-like_OxRdtase_N"/>
</dbReference>
<dbReference type="Pfam" id="PF22725">
    <property type="entry name" value="GFO_IDH_MocA_C3"/>
    <property type="match status" value="1"/>
</dbReference>
<dbReference type="Pfam" id="PF01408">
    <property type="entry name" value="GFO_IDH_MocA"/>
    <property type="match status" value="1"/>
</dbReference>
<dbReference type="InterPro" id="IPR055170">
    <property type="entry name" value="GFO_IDH_MocA-like_dom"/>
</dbReference>
<evidence type="ECO:0008006" key="5">
    <source>
        <dbReference type="Google" id="ProtNLM"/>
    </source>
</evidence>
<proteinExistence type="predicted"/>
<feature type="domain" description="GFO/IDH/MocA-like oxidoreductase" evidence="2">
    <location>
        <begin position="132"/>
        <end position="248"/>
    </location>
</feature>
<protein>
    <recommendedName>
        <fullName evidence="5">Gfo/Idh/MocA-like oxidoreductase N-terminal domain-containing protein</fullName>
    </recommendedName>
</protein>
<evidence type="ECO:0000313" key="4">
    <source>
        <dbReference type="Proteomes" id="UP000019141"/>
    </source>
</evidence>
<dbReference type="HOGENOM" id="CLU_023194_2_0_7"/>
<evidence type="ECO:0000259" key="2">
    <source>
        <dbReference type="Pfam" id="PF22725"/>
    </source>
</evidence>
<sequence>MDILHIGLGIRGRHWLEIVRDRKDAKSVGCVTSHAASRDWVKQHFPGVPCYESLEEALSQQPMQANAAIVASEPAQHAGQTLAALEAGLAVMVEKPLAASLAEGMQMVEASRRTSRPLMVAQNYRYRRGEQSMRTFLQEGKVGTISHVSCIDRRNEPVSDNYRSRMDYVQVMEVGEHHFDSLRNVLGVNPVRVLAHCGQAPWSGYQHGATTEAFLEMEAGIRVQYYGSLTANRYEHELWIEGEHGALRMDSQRVWWRKRGTRFFMPLRMPRIASGDAMRYPRAGTASLLDQFHAAVHLGAVPETHAEDNLWSLAMVEGARVSDRDGQSVDVAEILSHAGHGPAVGLHPQNGQDTTS</sequence>
<dbReference type="PANTHER" id="PTHR43377">
    <property type="entry name" value="BILIVERDIN REDUCTASE A"/>
    <property type="match status" value="1"/>
</dbReference>
<evidence type="ECO:0000259" key="1">
    <source>
        <dbReference type="Pfam" id="PF01408"/>
    </source>
</evidence>
<dbReference type="InterPro" id="IPR051450">
    <property type="entry name" value="Gfo/Idh/MocA_Oxidoreductases"/>
</dbReference>
<dbReference type="InterPro" id="IPR036291">
    <property type="entry name" value="NAD(P)-bd_dom_sf"/>
</dbReference>
<organism evidence="3 4">
    <name type="scientific">Entotheonella factor</name>
    <dbReference type="NCBI Taxonomy" id="1429438"/>
    <lineage>
        <taxon>Bacteria</taxon>
        <taxon>Pseudomonadati</taxon>
        <taxon>Nitrospinota/Tectimicrobiota group</taxon>
        <taxon>Candidatus Tectimicrobiota</taxon>
        <taxon>Candidatus Entotheonellia</taxon>
        <taxon>Candidatus Entotheonellales</taxon>
        <taxon>Candidatus Entotheonellaceae</taxon>
        <taxon>Candidatus Entotheonella</taxon>
    </lineage>
</organism>
<comment type="caution">
    <text evidence="3">The sequence shown here is derived from an EMBL/GenBank/DDBJ whole genome shotgun (WGS) entry which is preliminary data.</text>
</comment>
<dbReference type="EMBL" id="AZHW01000215">
    <property type="protein sequence ID" value="ETX01608.1"/>
    <property type="molecule type" value="Genomic_DNA"/>
</dbReference>
<accession>W4LUE0</accession>
<keyword evidence="4" id="KW-1185">Reference proteome</keyword>
<feature type="domain" description="Gfo/Idh/MocA-like oxidoreductase N-terminal" evidence="1">
    <location>
        <begin position="4"/>
        <end position="121"/>
    </location>
</feature>
<evidence type="ECO:0000313" key="3">
    <source>
        <dbReference type="EMBL" id="ETX01608.1"/>
    </source>
</evidence>
<gene>
    <name evidence="3" type="ORF">ETSY1_06780</name>
</gene>
<dbReference type="PANTHER" id="PTHR43377:SF1">
    <property type="entry name" value="BILIVERDIN REDUCTASE A"/>
    <property type="match status" value="1"/>
</dbReference>
<dbReference type="Gene3D" id="3.40.50.720">
    <property type="entry name" value="NAD(P)-binding Rossmann-like Domain"/>
    <property type="match status" value="1"/>
</dbReference>
<dbReference type="Proteomes" id="UP000019141">
    <property type="component" value="Unassembled WGS sequence"/>
</dbReference>
<reference evidence="3 4" key="1">
    <citation type="journal article" date="2014" name="Nature">
        <title>An environmental bacterial taxon with a large and distinct metabolic repertoire.</title>
        <authorList>
            <person name="Wilson M.C."/>
            <person name="Mori T."/>
            <person name="Ruckert C."/>
            <person name="Uria A.R."/>
            <person name="Helf M.J."/>
            <person name="Takada K."/>
            <person name="Gernert C."/>
            <person name="Steffens U.A."/>
            <person name="Heycke N."/>
            <person name="Schmitt S."/>
            <person name="Rinke C."/>
            <person name="Helfrich E.J."/>
            <person name="Brachmann A.O."/>
            <person name="Gurgui C."/>
            <person name="Wakimoto T."/>
            <person name="Kracht M."/>
            <person name="Crusemann M."/>
            <person name="Hentschel U."/>
            <person name="Abe I."/>
            <person name="Matsunaga S."/>
            <person name="Kalinowski J."/>
            <person name="Takeyama H."/>
            <person name="Piel J."/>
        </authorList>
    </citation>
    <scope>NUCLEOTIDE SEQUENCE [LARGE SCALE GENOMIC DNA]</scope>
    <source>
        <strain evidence="4">TSY1</strain>
    </source>
</reference>
<dbReference type="GO" id="GO:0000166">
    <property type="term" value="F:nucleotide binding"/>
    <property type="evidence" value="ECO:0007669"/>
    <property type="project" value="InterPro"/>
</dbReference>
<dbReference type="Gene3D" id="3.30.360.10">
    <property type="entry name" value="Dihydrodipicolinate Reductase, domain 2"/>
    <property type="match status" value="1"/>
</dbReference>
<dbReference type="SUPFAM" id="SSF51735">
    <property type="entry name" value="NAD(P)-binding Rossmann-fold domains"/>
    <property type="match status" value="1"/>
</dbReference>
<name>W4LUE0_ENTF1</name>
<dbReference type="AlphaFoldDB" id="W4LUE0"/>